<sequence>MIKFLKLTVRNYIGFEITRKILGFKIRHCNSVDAIQRNAINMANQLNGHVNMDNTRSIPRNEIFQFIVIFTIICSLLGCACKKFPWLSPLNYRLIKVPHVRYINNIPYWYYTREIRYSGPRNLKL</sequence>
<name>A0A386AZI6_9CHLO</name>
<dbReference type="RefSeq" id="YP_009518899.1">
    <property type="nucleotide sequence ID" value="NC_039520.1"/>
</dbReference>
<reference evidence="1" key="1">
    <citation type="submission" date="2018-07" db="EMBL/GenBank/DDBJ databases">
        <authorList>
            <person name="Quirk P.G."/>
            <person name="Krulwich T.A."/>
        </authorList>
    </citation>
    <scope>NUCLEOTIDE SEQUENCE</scope>
</reference>
<accession>A0A386AZI6</accession>
<dbReference type="AlphaFoldDB" id="A0A386AZI6"/>
<geneLocation type="chloroplast" evidence="1"/>
<reference evidence="1" key="2">
    <citation type="journal article" date="2019" name="Mol. Phylogenet. Evol.">
        <title>Reassessment of the classification of bryopsidales (chlorophyta) based on chloroplast phylogenomic analyses.</title>
        <authorList>
            <person name="Cremen M.C."/>
            <person name="Leliaert F."/>
            <person name="West J."/>
            <person name="Lam D.W."/>
            <person name="Shimada S."/>
            <person name="Lopez-Bautista J.M."/>
            <person name="Verbruggen H."/>
        </authorList>
    </citation>
    <scope>NUCLEOTIDE SEQUENCE</scope>
</reference>
<proteinExistence type="predicted"/>
<dbReference type="EMBL" id="MH591103">
    <property type="protein sequence ID" value="AYC64858.1"/>
    <property type="molecule type" value="Genomic_DNA"/>
</dbReference>
<dbReference type="GeneID" id="38278635"/>
<organism evidence="1">
    <name type="scientific">Boodleopsis pusilla</name>
    <dbReference type="NCBI Taxonomy" id="381415"/>
    <lineage>
        <taxon>Eukaryota</taxon>
        <taxon>Viridiplantae</taxon>
        <taxon>Chlorophyta</taxon>
        <taxon>core chlorophytes</taxon>
        <taxon>Ulvophyceae</taxon>
        <taxon>TCBD clade</taxon>
        <taxon>Bryopsidales</taxon>
        <taxon>Halimedineae</taxon>
        <taxon>Halimedaceae</taxon>
        <taxon>Rhipileae</taxon>
        <taxon>Boodleopsis</taxon>
    </lineage>
</organism>
<gene>
    <name evidence="1" type="primary">orf125</name>
</gene>
<keyword evidence="1" id="KW-0934">Plastid</keyword>
<protein>
    <submittedName>
        <fullName evidence="1">Uncharacterized protein</fullName>
    </submittedName>
</protein>
<evidence type="ECO:0000313" key="1">
    <source>
        <dbReference type="EMBL" id="AYC64858.1"/>
    </source>
</evidence>
<keyword evidence="1" id="KW-0150">Chloroplast</keyword>